<sequence length="104" mass="11533">MGGCCWRRRIFLEHKGSVSLTSTDGHWNAGESKAETLSLAVDGRSSVIRGHTNLFNLSLSVLLKQDSEKSLSHNLALPKTYFNFSGGTFHFNAENHVLLENTIK</sequence>
<organism evidence="1 2">
    <name type="scientific">Araneus ventricosus</name>
    <name type="common">Orbweaver spider</name>
    <name type="synonym">Epeira ventricosa</name>
    <dbReference type="NCBI Taxonomy" id="182803"/>
    <lineage>
        <taxon>Eukaryota</taxon>
        <taxon>Metazoa</taxon>
        <taxon>Ecdysozoa</taxon>
        <taxon>Arthropoda</taxon>
        <taxon>Chelicerata</taxon>
        <taxon>Arachnida</taxon>
        <taxon>Araneae</taxon>
        <taxon>Araneomorphae</taxon>
        <taxon>Entelegynae</taxon>
        <taxon>Araneoidea</taxon>
        <taxon>Araneidae</taxon>
        <taxon>Araneus</taxon>
    </lineage>
</organism>
<comment type="caution">
    <text evidence="1">The sequence shown here is derived from an EMBL/GenBank/DDBJ whole genome shotgun (WGS) entry which is preliminary data.</text>
</comment>
<name>A0A4Y2KDG3_ARAVE</name>
<dbReference type="AlphaFoldDB" id="A0A4Y2KDG3"/>
<evidence type="ECO:0000313" key="1">
    <source>
        <dbReference type="EMBL" id="GBM99889.1"/>
    </source>
</evidence>
<evidence type="ECO:0000313" key="2">
    <source>
        <dbReference type="Proteomes" id="UP000499080"/>
    </source>
</evidence>
<proteinExistence type="predicted"/>
<gene>
    <name evidence="1" type="ORF">AVEN_29454_1</name>
</gene>
<keyword evidence="2" id="KW-1185">Reference proteome</keyword>
<dbReference type="Proteomes" id="UP000499080">
    <property type="component" value="Unassembled WGS sequence"/>
</dbReference>
<reference evidence="1 2" key="1">
    <citation type="journal article" date="2019" name="Sci. Rep.">
        <title>Orb-weaving spider Araneus ventricosus genome elucidates the spidroin gene catalogue.</title>
        <authorList>
            <person name="Kono N."/>
            <person name="Nakamura H."/>
            <person name="Ohtoshi R."/>
            <person name="Moran D.A.P."/>
            <person name="Shinohara A."/>
            <person name="Yoshida Y."/>
            <person name="Fujiwara M."/>
            <person name="Mori M."/>
            <person name="Tomita M."/>
            <person name="Arakawa K."/>
        </authorList>
    </citation>
    <scope>NUCLEOTIDE SEQUENCE [LARGE SCALE GENOMIC DNA]</scope>
</reference>
<dbReference type="EMBL" id="BGPR01004457">
    <property type="protein sequence ID" value="GBM99889.1"/>
    <property type="molecule type" value="Genomic_DNA"/>
</dbReference>
<accession>A0A4Y2KDG3</accession>
<protein>
    <submittedName>
        <fullName evidence="1">Uncharacterized protein</fullName>
    </submittedName>
</protein>